<name>A0A9D4VA56_ADICA</name>
<accession>A0A9D4VA56</accession>
<evidence type="ECO:0000313" key="12">
    <source>
        <dbReference type="EMBL" id="KAI5082280.1"/>
    </source>
</evidence>
<evidence type="ECO:0000256" key="10">
    <source>
        <dbReference type="SAM" id="MobiDB-lite"/>
    </source>
</evidence>
<comment type="similarity">
    <text evidence="3">Belongs to the SLAC1 S-type anion channel family.</text>
</comment>
<feature type="transmembrane region" description="Helical" evidence="11">
    <location>
        <begin position="615"/>
        <end position="632"/>
    </location>
</feature>
<feature type="transmembrane region" description="Helical" evidence="11">
    <location>
        <begin position="439"/>
        <end position="458"/>
    </location>
</feature>
<dbReference type="InterPro" id="IPR004695">
    <property type="entry name" value="SLAC1/Mae1/Ssu1/TehA"/>
</dbReference>
<evidence type="ECO:0000256" key="6">
    <source>
        <dbReference type="ARBA" id="ARBA00022692"/>
    </source>
</evidence>
<feature type="region of interest" description="Disordered" evidence="10">
    <location>
        <begin position="244"/>
        <end position="264"/>
    </location>
</feature>
<organism evidence="12 13">
    <name type="scientific">Adiantum capillus-veneris</name>
    <name type="common">Maidenhair fern</name>
    <dbReference type="NCBI Taxonomy" id="13818"/>
    <lineage>
        <taxon>Eukaryota</taxon>
        <taxon>Viridiplantae</taxon>
        <taxon>Streptophyta</taxon>
        <taxon>Embryophyta</taxon>
        <taxon>Tracheophyta</taxon>
        <taxon>Polypodiopsida</taxon>
        <taxon>Polypodiidae</taxon>
        <taxon>Polypodiales</taxon>
        <taxon>Pteridineae</taxon>
        <taxon>Pteridaceae</taxon>
        <taxon>Vittarioideae</taxon>
        <taxon>Adiantum</taxon>
    </lineage>
</organism>
<feature type="transmembrane region" description="Helical" evidence="11">
    <location>
        <begin position="558"/>
        <end position="577"/>
    </location>
</feature>
<keyword evidence="7 11" id="KW-1133">Transmembrane helix</keyword>
<feature type="transmembrane region" description="Helical" evidence="11">
    <location>
        <begin position="526"/>
        <end position="546"/>
    </location>
</feature>
<gene>
    <name evidence="12" type="ORF">GOP47_0002023</name>
</gene>
<dbReference type="AlphaFoldDB" id="A0A9D4VA56"/>
<evidence type="ECO:0000256" key="3">
    <source>
        <dbReference type="ARBA" id="ARBA00007808"/>
    </source>
</evidence>
<dbReference type="CDD" id="cd09323">
    <property type="entry name" value="TDT_SLAC1_like"/>
    <property type="match status" value="1"/>
</dbReference>
<keyword evidence="4" id="KW-0813">Transport</keyword>
<sequence length="732" mass="83672">MSFQSISRRPYYSTPFNKTDKLWIKTCVLIPFVTDFSVLSVRMFRTPIHNNQQTLILIFSAPISTKSSNRLVGLDIGTQLVNESYCDEKSHGNCCHCVHSNKEVNMATEEYQKANHTRSSSSQEKMDANDIAIPIDLEDVNLTLSCEDSISIPESLMPVRDHYKVQQPSFHKVSRCTPSGVKNGSWHIDDNMPVRVQNNEQHQIESLEIDTFQESSLILLHNQDLPIEKSVRWNFPSRLAFGGHNTNPDDMMHHQKRQRKHPTSTIVKTIKQKPSLLHDTIIFSKPWSWPALTFHQLHCIAQLQTSVARNENLDPNLQSTIKPVLNSNAERSFKAQELDASMGDKGSLLAVDKLWPFPLRFPVGCFSICLGIGSQTILWKTLSTAHSMQFTHIPKHINIIVWCSAILIFFMVYTTYFVKCLFYGEAVRREFFHPVRINFFFAPWIACMLLTMGTPPAIARPINPMLWVIFMGPIFALELKIYGQWLMGGKRRLCKVANPCTHLSLLGNFVGALLAATIGWREVAIFFWAVGFAHYLVVLVTLYQRLPTAFVLPKELRPVLFMFVAAPSTASVGWSQIAGHFDMISRCCYFVALFFYISLVLRLNFFRGFRFSMTWWSYAYPVTTFANATLHYCQEVEHPFTQGLAVMFASISIITLVLLSLVTVMHLYKGTMFPNDVAIAFNIGQNEELIKPTRSKRRVHRAILPIFSSRRAKIKKMGFSRMPPNVPQHEFI</sequence>
<feature type="transmembrane region" description="Helical" evidence="11">
    <location>
        <begin position="399"/>
        <end position="418"/>
    </location>
</feature>
<dbReference type="EMBL" id="JABFUD020000003">
    <property type="protein sequence ID" value="KAI5082280.1"/>
    <property type="molecule type" value="Genomic_DNA"/>
</dbReference>
<comment type="caution">
    <text evidence="12">The sequence shown here is derived from an EMBL/GenBank/DDBJ whole genome shotgun (WGS) entry which is preliminary data.</text>
</comment>
<dbReference type="GO" id="GO:0005886">
    <property type="term" value="C:plasma membrane"/>
    <property type="evidence" value="ECO:0007669"/>
    <property type="project" value="UniProtKB-SubCell"/>
</dbReference>
<evidence type="ECO:0000256" key="4">
    <source>
        <dbReference type="ARBA" id="ARBA00022448"/>
    </source>
</evidence>
<evidence type="ECO:0000256" key="11">
    <source>
        <dbReference type="SAM" id="Phobius"/>
    </source>
</evidence>
<dbReference type="GO" id="GO:0008308">
    <property type="term" value="F:voltage-gated monoatomic anion channel activity"/>
    <property type="evidence" value="ECO:0007669"/>
    <property type="project" value="InterPro"/>
</dbReference>
<feature type="transmembrane region" description="Helical" evidence="11">
    <location>
        <begin position="464"/>
        <end position="482"/>
    </location>
</feature>
<dbReference type="GO" id="GO:0006873">
    <property type="term" value="P:intracellular monoatomic ion homeostasis"/>
    <property type="evidence" value="ECO:0007669"/>
    <property type="project" value="InterPro"/>
</dbReference>
<feature type="transmembrane region" description="Helical" evidence="11">
    <location>
        <begin position="644"/>
        <end position="668"/>
    </location>
</feature>
<dbReference type="InterPro" id="IPR038665">
    <property type="entry name" value="Voltage-dep_anion_channel_sf"/>
</dbReference>
<evidence type="ECO:0000256" key="9">
    <source>
        <dbReference type="ARBA" id="ARBA00023136"/>
    </source>
</evidence>
<evidence type="ECO:0000256" key="8">
    <source>
        <dbReference type="ARBA" id="ARBA00023065"/>
    </source>
</evidence>
<dbReference type="InterPro" id="IPR030183">
    <property type="entry name" value="SLAC/SLAH"/>
</dbReference>
<evidence type="ECO:0000313" key="13">
    <source>
        <dbReference type="Proteomes" id="UP000886520"/>
    </source>
</evidence>
<keyword evidence="13" id="KW-1185">Reference proteome</keyword>
<evidence type="ECO:0000256" key="1">
    <source>
        <dbReference type="ARBA" id="ARBA00004127"/>
    </source>
</evidence>
<keyword evidence="9 11" id="KW-0472">Membrane</keyword>
<dbReference type="Gene3D" id="1.50.10.150">
    <property type="entry name" value="Voltage-dependent anion channel"/>
    <property type="match status" value="1"/>
</dbReference>
<dbReference type="Pfam" id="PF03595">
    <property type="entry name" value="SLAC1"/>
    <property type="match status" value="1"/>
</dbReference>
<dbReference type="PANTHER" id="PTHR31269">
    <property type="entry name" value="S-TYPE ANION CHANNEL SLAH3"/>
    <property type="match status" value="1"/>
</dbReference>
<reference evidence="12" key="1">
    <citation type="submission" date="2021-01" db="EMBL/GenBank/DDBJ databases">
        <title>Adiantum capillus-veneris genome.</title>
        <authorList>
            <person name="Fang Y."/>
            <person name="Liao Q."/>
        </authorList>
    </citation>
    <scope>NUCLEOTIDE SEQUENCE</scope>
    <source>
        <strain evidence="12">H3</strain>
        <tissue evidence="12">Leaf</tissue>
    </source>
</reference>
<keyword evidence="6 11" id="KW-0812">Transmembrane</keyword>
<evidence type="ECO:0000256" key="7">
    <source>
        <dbReference type="ARBA" id="ARBA00022989"/>
    </source>
</evidence>
<dbReference type="OrthoDB" id="1912323at2759"/>
<feature type="transmembrane region" description="Helical" evidence="11">
    <location>
        <begin position="503"/>
        <end position="520"/>
    </location>
</feature>
<proteinExistence type="inferred from homology"/>
<feature type="transmembrane region" description="Helical" evidence="11">
    <location>
        <begin position="583"/>
        <end position="603"/>
    </location>
</feature>
<evidence type="ECO:0000256" key="2">
    <source>
        <dbReference type="ARBA" id="ARBA00004236"/>
    </source>
</evidence>
<dbReference type="GO" id="GO:0012505">
    <property type="term" value="C:endomembrane system"/>
    <property type="evidence" value="ECO:0007669"/>
    <property type="project" value="UniProtKB-SubCell"/>
</dbReference>
<protein>
    <submittedName>
        <fullName evidence="12">Uncharacterized protein</fullName>
    </submittedName>
</protein>
<evidence type="ECO:0000256" key="5">
    <source>
        <dbReference type="ARBA" id="ARBA00022475"/>
    </source>
</evidence>
<dbReference type="Proteomes" id="UP000886520">
    <property type="component" value="Chromosome 2"/>
</dbReference>
<comment type="subcellular location">
    <subcellularLocation>
        <location evidence="2">Cell membrane</location>
    </subcellularLocation>
    <subcellularLocation>
        <location evidence="1">Endomembrane system</location>
        <topology evidence="1">Multi-pass membrane protein</topology>
    </subcellularLocation>
</comment>
<dbReference type="PANTHER" id="PTHR31269:SF2">
    <property type="entry name" value="S-TYPE ANION CHANNEL SLAH3"/>
    <property type="match status" value="1"/>
</dbReference>
<keyword evidence="8" id="KW-0406">Ion transport</keyword>
<keyword evidence="5" id="KW-1003">Cell membrane</keyword>